<feature type="domain" description="HTH araC/xylS-type" evidence="5">
    <location>
        <begin position="277"/>
        <end position="385"/>
    </location>
</feature>
<evidence type="ECO:0000313" key="6">
    <source>
        <dbReference type="EMBL" id="MDI9860932.1"/>
    </source>
</evidence>
<proteinExistence type="predicted"/>
<dbReference type="EMBL" id="JASHIF010000015">
    <property type="protein sequence ID" value="MDI9860932.1"/>
    <property type="molecule type" value="Genomic_DNA"/>
</dbReference>
<feature type="transmembrane region" description="Helical" evidence="4">
    <location>
        <begin position="69"/>
        <end position="91"/>
    </location>
</feature>
<keyword evidence="7" id="KW-1185">Reference proteome</keyword>
<feature type="transmembrane region" description="Helical" evidence="4">
    <location>
        <begin position="160"/>
        <end position="180"/>
    </location>
</feature>
<dbReference type="InterPro" id="IPR020449">
    <property type="entry name" value="Tscrpt_reg_AraC-type_HTH"/>
</dbReference>
<feature type="transmembrane region" description="Helical" evidence="4">
    <location>
        <begin position="44"/>
        <end position="63"/>
    </location>
</feature>
<dbReference type="PRINTS" id="PR00032">
    <property type="entry name" value="HTHARAC"/>
</dbReference>
<keyword evidence="3" id="KW-0804">Transcription</keyword>
<keyword evidence="1" id="KW-0805">Transcription regulation</keyword>
<feature type="transmembrane region" description="Helical" evidence="4">
    <location>
        <begin position="103"/>
        <end position="122"/>
    </location>
</feature>
<dbReference type="InterPro" id="IPR009057">
    <property type="entry name" value="Homeodomain-like_sf"/>
</dbReference>
<evidence type="ECO:0000256" key="2">
    <source>
        <dbReference type="ARBA" id="ARBA00023125"/>
    </source>
</evidence>
<dbReference type="SMART" id="SM00342">
    <property type="entry name" value="HTH_ARAC"/>
    <property type="match status" value="1"/>
</dbReference>
<evidence type="ECO:0000313" key="7">
    <source>
        <dbReference type="Proteomes" id="UP001236507"/>
    </source>
</evidence>
<protein>
    <submittedName>
        <fullName evidence="6">Helix-turn-helix transcriptional regulator</fullName>
    </submittedName>
</protein>
<keyword evidence="2" id="KW-0238">DNA-binding</keyword>
<reference evidence="6 7" key="1">
    <citation type="submission" date="2023-05" db="EMBL/GenBank/DDBJ databases">
        <title>Novel species of genus Flectobacillus isolated from stream in China.</title>
        <authorList>
            <person name="Lu H."/>
        </authorList>
    </citation>
    <scope>NUCLEOTIDE SEQUENCE [LARGE SCALE GENOMIC DNA]</scope>
    <source>
        <strain evidence="6 7">KCTC 42575</strain>
    </source>
</reference>
<dbReference type="InterPro" id="IPR018060">
    <property type="entry name" value="HTH_AraC"/>
</dbReference>
<dbReference type="InterPro" id="IPR018062">
    <property type="entry name" value="HTH_AraC-typ_CS"/>
</dbReference>
<comment type="caution">
    <text evidence="6">The sequence shown here is derived from an EMBL/GenBank/DDBJ whole genome shotgun (WGS) entry which is preliminary data.</text>
</comment>
<sequence length="387" mass="45027">MPVNHPLHIDLFAIIILMGVVQGYFLAIFFLFTPKGNKIAHRYLGLFLFALSTCTVEVLLSYTNYMFKMLAWVDFAEPLNFVLAPLTYLYLRTFVSERFSWKQLIHFVPFAFYLVCMCLYIYPLPDSFKYNSYLDAYHPEMPFVKNEVLDWGWFCEIRDYVNDIMFVQMVIYVAVGFIELKKQFEKVGLSIFSKENSSLSWCRTQWLSFASIVLLFLIVKRTFSSDLGDHILSAHITFIIYAISFSVIRQSDFFRLGEEAKPVKKYEKSTLTDEIQDQTLARLEILMQEEKLYLKEDFSLPSLAKKLGVSPHHLSQILNESLGQSFFDYAAQWRIAEAKKLLVSSGSQHIKIEEIAEMVGYNSKSAFNTAFKKIVGQTPSQYRKEEK</sequence>
<organism evidence="6 7">
    <name type="scientific">Flectobacillus roseus</name>
    <dbReference type="NCBI Taxonomy" id="502259"/>
    <lineage>
        <taxon>Bacteria</taxon>
        <taxon>Pseudomonadati</taxon>
        <taxon>Bacteroidota</taxon>
        <taxon>Cytophagia</taxon>
        <taxon>Cytophagales</taxon>
        <taxon>Flectobacillaceae</taxon>
        <taxon>Flectobacillus</taxon>
    </lineage>
</organism>
<evidence type="ECO:0000259" key="5">
    <source>
        <dbReference type="PROSITE" id="PS01124"/>
    </source>
</evidence>
<dbReference type="PROSITE" id="PS01124">
    <property type="entry name" value="HTH_ARAC_FAMILY_2"/>
    <property type="match status" value="1"/>
</dbReference>
<evidence type="ECO:0000256" key="1">
    <source>
        <dbReference type="ARBA" id="ARBA00023015"/>
    </source>
</evidence>
<evidence type="ECO:0000256" key="4">
    <source>
        <dbReference type="SAM" id="Phobius"/>
    </source>
</evidence>
<dbReference type="SUPFAM" id="SSF46689">
    <property type="entry name" value="Homeodomain-like"/>
    <property type="match status" value="1"/>
</dbReference>
<dbReference type="PANTHER" id="PTHR43280">
    <property type="entry name" value="ARAC-FAMILY TRANSCRIPTIONAL REGULATOR"/>
    <property type="match status" value="1"/>
</dbReference>
<gene>
    <name evidence="6" type="ORF">QM524_17080</name>
</gene>
<feature type="transmembrane region" description="Helical" evidence="4">
    <location>
        <begin position="12"/>
        <end position="32"/>
    </location>
</feature>
<dbReference type="PANTHER" id="PTHR43280:SF29">
    <property type="entry name" value="ARAC-FAMILY TRANSCRIPTIONAL REGULATOR"/>
    <property type="match status" value="1"/>
</dbReference>
<dbReference type="RefSeq" id="WP_283345502.1">
    <property type="nucleotide sequence ID" value="NZ_JASHIF010000015.1"/>
</dbReference>
<keyword evidence="4" id="KW-1133">Transmembrane helix</keyword>
<evidence type="ECO:0000256" key="3">
    <source>
        <dbReference type="ARBA" id="ARBA00023163"/>
    </source>
</evidence>
<feature type="transmembrane region" description="Helical" evidence="4">
    <location>
        <begin position="201"/>
        <end position="219"/>
    </location>
</feature>
<accession>A0ABT6YBH5</accession>
<feature type="transmembrane region" description="Helical" evidence="4">
    <location>
        <begin position="231"/>
        <end position="248"/>
    </location>
</feature>
<name>A0ABT6YBH5_9BACT</name>
<dbReference type="Pfam" id="PF12833">
    <property type="entry name" value="HTH_18"/>
    <property type="match status" value="1"/>
</dbReference>
<dbReference type="Proteomes" id="UP001236507">
    <property type="component" value="Unassembled WGS sequence"/>
</dbReference>
<dbReference type="Gene3D" id="1.10.10.60">
    <property type="entry name" value="Homeodomain-like"/>
    <property type="match status" value="2"/>
</dbReference>
<keyword evidence="4" id="KW-0472">Membrane</keyword>
<dbReference type="PROSITE" id="PS00041">
    <property type="entry name" value="HTH_ARAC_FAMILY_1"/>
    <property type="match status" value="1"/>
</dbReference>
<keyword evidence="4" id="KW-0812">Transmembrane</keyword>